<dbReference type="STRING" id="282301.A0A267E8C4"/>
<feature type="region of interest" description="Disordered" evidence="1">
    <location>
        <begin position="855"/>
        <end position="881"/>
    </location>
</feature>
<dbReference type="GO" id="GO:0050770">
    <property type="term" value="P:regulation of axonogenesis"/>
    <property type="evidence" value="ECO:0007669"/>
    <property type="project" value="TreeGrafter"/>
</dbReference>
<feature type="region of interest" description="Disordered" evidence="1">
    <location>
        <begin position="1"/>
        <end position="21"/>
    </location>
</feature>
<dbReference type="EMBL" id="NIVC01002525">
    <property type="protein sequence ID" value="PAA57134.1"/>
    <property type="molecule type" value="Genomic_DNA"/>
</dbReference>
<dbReference type="SUPFAM" id="SSF48350">
    <property type="entry name" value="GTPase activation domain, GAP"/>
    <property type="match status" value="1"/>
</dbReference>
<dbReference type="PRINTS" id="PR00449">
    <property type="entry name" value="RASTRNSFRMNG"/>
</dbReference>
<dbReference type="OrthoDB" id="9994905at2759"/>
<dbReference type="Pfam" id="PF00620">
    <property type="entry name" value="RhoGAP"/>
    <property type="match status" value="1"/>
</dbReference>
<evidence type="ECO:0000313" key="5">
    <source>
        <dbReference type="Proteomes" id="UP000215902"/>
    </source>
</evidence>
<comment type="caution">
    <text evidence="4">The sequence shown here is derived from an EMBL/GenBank/DDBJ whole genome shotgun (WGS) entry which is preliminary data.</text>
</comment>
<dbReference type="SMART" id="SM00324">
    <property type="entry name" value="RhoGAP"/>
    <property type="match status" value="1"/>
</dbReference>
<name>A0A267E8C4_9PLAT</name>
<evidence type="ECO:0000259" key="2">
    <source>
        <dbReference type="PROSITE" id="PS50238"/>
    </source>
</evidence>
<dbReference type="CDD" id="cd00882">
    <property type="entry name" value="Ras_like_GTPase"/>
    <property type="match status" value="1"/>
</dbReference>
<protein>
    <recommendedName>
        <fullName evidence="6">Rho-GAP domain-containing protein</fullName>
    </recommendedName>
</protein>
<evidence type="ECO:0000256" key="1">
    <source>
        <dbReference type="SAM" id="MobiDB-lite"/>
    </source>
</evidence>
<evidence type="ECO:0000259" key="3">
    <source>
        <dbReference type="PROSITE" id="PS51853"/>
    </source>
</evidence>
<feature type="region of interest" description="Disordered" evidence="1">
    <location>
        <begin position="714"/>
        <end position="749"/>
    </location>
</feature>
<dbReference type="InterPro" id="IPR008936">
    <property type="entry name" value="Rho_GTPase_activation_prot"/>
</dbReference>
<feature type="compositionally biased region" description="Low complexity" evidence="1">
    <location>
        <begin position="795"/>
        <end position="809"/>
    </location>
</feature>
<dbReference type="PANTHER" id="PTHR46005">
    <property type="entry name" value="RHO GTPASE-ACTIVATING PROTEIN 190"/>
    <property type="match status" value="1"/>
</dbReference>
<feature type="region of interest" description="Disordered" evidence="1">
    <location>
        <begin position="1210"/>
        <end position="1230"/>
    </location>
</feature>
<dbReference type="InterPro" id="IPR051978">
    <property type="entry name" value="Rho-GAP_domain"/>
</dbReference>
<dbReference type="GO" id="GO:0007266">
    <property type="term" value="P:Rho protein signal transduction"/>
    <property type="evidence" value="ECO:0007669"/>
    <property type="project" value="TreeGrafter"/>
</dbReference>
<organism evidence="4 5">
    <name type="scientific">Macrostomum lignano</name>
    <dbReference type="NCBI Taxonomy" id="282301"/>
    <lineage>
        <taxon>Eukaryota</taxon>
        <taxon>Metazoa</taxon>
        <taxon>Spiralia</taxon>
        <taxon>Lophotrochozoa</taxon>
        <taxon>Platyhelminthes</taxon>
        <taxon>Rhabditophora</taxon>
        <taxon>Macrostomorpha</taxon>
        <taxon>Macrostomida</taxon>
        <taxon>Macrostomidae</taxon>
        <taxon>Macrostomum</taxon>
    </lineage>
</organism>
<accession>A0A267E8C4</accession>
<dbReference type="CDD" id="cd00159">
    <property type="entry name" value="RhoGAP"/>
    <property type="match status" value="1"/>
</dbReference>
<proteinExistence type="predicted"/>
<dbReference type="InterPro" id="IPR000198">
    <property type="entry name" value="RhoGAP_dom"/>
</dbReference>
<dbReference type="InterPro" id="IPR027417">
    <property type="entry name" value="P-loop_NTPase"/>
</dbReference>
<sequence>MLMRGSPLSAGSGGGASGGGSGGGGTLYSVSVIGMSAKSAEAEGRGVGKSCLCNRFVRPGADNYRDRHSSIVSEPDFAGQVLRSSHWIYWGIGQVAQSHQRFHVVEQTEIANDANLRVFGYSEPYHARCTATKLYTSQKLAWICSDQLGFEDDYPKIQAPDGALLINGFLLCFDASANFERQCAFLKEVAPYLAKAKRPSVLAVTKMDLIANQPELHARQMEALRKAAKNLSNLAGTVETSAQLGVNVDEAFRLLAGAIEKSRPRAAPYAEALMGHQAACDSARQGFNQLLQATLSLTVSLQPSGQAWQAWLRANGSKREFADFISLFGTGNARNEFDRCAASLRDRAVSERREVIGQRLRKLLDTAYPLETAEPARLMRHDSVVKRLLHIGGDQHFVSVTNAWQENRDYLASLDTRIPYNFLINKAESSQIFMDHRDRIQQRRRRDVLKAQVLASLRESPSCLAGAASLEDLFRLVPLATLETALTEHGKSGLQALLPELQLEGRRLAFAEVHEWLLERSELVPVLESGPTDEDVRRAAKLMKRDTRCSNLLQLLRPDKAKDIARVWFDLPNDASACRLRPCADYTVPEALTEHHRGQVSVPQLLLLGQPQLVRQFKRACRHLRQQPGCFHLPDGSPPLQVEVRAPTLAQLRQTGAGIVGASNVDESTGADVAGGLNCVLLYSGDSGSLEEARSFVHSLPALRDAALAYEEESAYESLGPGSPAHNQLTQPPQQPPTPPHQQQSETATNSRIAVCCLSPSTDDSLLSQGRQLAASIRARHLECQQPPSQTCRQSPTSDDANSSTSSSPIVGQQQQRRNIIAVADINDSLKQLAEDCLTRLLPAAVEAAGASTQAASTNLSTQTANSTATPTSGASTSSSTPTPSSALLVALVCGDPDIPCSIARLLAALPVRRSAQLHRVGHDSLLFTVANTASPLAAAANGSGPMSATKENCMLLIVASFHRAWRILRQPQQQHQSQPTRLLIVYNSIRRASYVCAKQFATAVASGPRTPYLLVNVGPKSPGNPDFHLDDYAVDSSILSNFVIAGATAPWRQLISATAKTVSPASLLMTSGSSGGSASYYQPCPDDADDHSLPAGIAAAGSLEPQYYTPLGDGDAAGIAPVAATMPEVYASPPDCYSMAAPGFVGSAAFAPGPPPDSTYSDALNALPDGNFQMVGSAKTPAAAAAAAAAAAGSVNPAFTGDELEARFKQSGRHQLRHQPSKRDGAAPAAIPPLSWSQLPLDNSASPVPACLSACVAYIEANGGLATEGVYRTCGNAYDIADTVSLLLSQPAELANRGPSLCTVTSALKQIIGKLTPPLLPERLLPQLAQLCQLPVQLGELLRAELDPFQLACLKRLARHLHRLAAAHEVTKMTAYNLALCWAPTLLSPKNPMMLLTYREALQCIVESVIQSPEVLDG</sequence>
<keyword evidence="5" id="KW-1185">Reference proteome</keyword>
<feature type="domain" description="PG2 pseudoGTPase" evidence="3">
    <location>
        <begin position="887"/>
        <end position="1091"/>
    </location>
</feature>
<dbReference type="GO" id="GO:0005829">
    <property type="term" value="C:cytosol"/>
    <property type="evidence" value="ECO:0007669"/>
    <property type="project" value="TreeGrafter"/>
</dbReference>
<dbReference type="Gene3D" id="1.10.555.10">
    <property type="entry name" value="Rho GTPase activation protein"/>
    <property type="match status" value="1"/>
</dbReference>
<gene>
    <name evidence="4" type="ORF">BOX15_Mlig013515g1</name>
</gene>
<evidence type="ECO:0008006" key="6">
    <source>
        <dbReference type="Google" id="ProtNLM"/>
    </source>
</evidence>
<feature type="compositionally biased region" description="Gly residues" evidence="1">
    <location>
        <begin position="11"/>
        <end position="21"/>
    </location>
</feature>
<dbReference type="SUPFAM" id="SSF52540">
    <property type="entry name" value="P-loop containing nucleoside triphosphate hydrolases"/>
    <property type="match status" value="1"/>
</dbReference>
<feature type="compositionally biased region" description="Low complexity" evidence="1">
    <location>
        <begin position="864"/>
        <end position="881"/>
    </location>
</feature>
<dbReference type="GO" id="GO:0005096">
    <property type="term" value="F:GTPase activator activity"/>
    <property type="evidence" value="ECO:0007669"/>
    <property type="project" value="TreeGrafter"/>
</dbReference>
<evidence type="ECO:0000313" key="4">
    <source>
        <dbReference type="EMBL" id="PAA57134.1"/>
    </source>
</evidence>
<dbReference type="PROSITE" id="PS50238">
    <property type="entry name" value="RHOGAP"/>
    <property type="match status" value="1"/>
</dbReference>
<dbReference type="Proteomes" id="UP000215902">
    <property type="component" value="Unassembled WGS sequence"/>
</dbReference>
<feature type="domain" description="Rho-GAP" evidence="2">
    <location>
        <begin position="1240"/>
        <end position="1418"/>
    </location>
</feature>
<feature type="region of interest" description="Disordered" evidence="1">
    <location>
        <begin position="784"/>
        <end position="815"/>
    </location>
</feature>
<dbReference type="PROSITE" id="PS51853">
    <property type="entry name" value="PG2"/>
    <property type="match status" value="1"/>
</dbReference>
<feature type="compositionally biased region" description="Basic residues" evidence="1">
    <location>
        <begin position="1211"/>
        <end position="1221"/>
    </location>
</feature>
<dbReference type="GO" id="GO:0008361">
    <property type="term" value="P:regulation of cell size"/>
    <property type="evidence" value="ECO:0007669"/>
    <property type="project" value="TreeGrafter"/>
</dbReference>
<dbReference type="Gene3D" id="3.40.50.300">
    <property type="entry name" value="P-loop containing nucleotide triphosphate hydrolases"/>
    <property type="match status" value="1"/>
</dbReference>
<reference evidence="4 5" key="1">
    <citation type="submission" date="2017-06" db="EMBL/GenBank/DDBJ databases">
        <title>A platform for efficient transgenesis in Macrostomum lignano, a flatworm model organism for stem cell research.</title>
        <authorList>
            <person name="Berezikov E."/>
        </authorList>
    </citation>
    <scope>NUCLEOTIDE SEQUENCE [LARGE SCALE GENOMIC DNA]</scope>
    <source>
        <strain evidence="4">DV1</strain>
        <tissue evidence="4">Whole organism</tissue>
    </source>
</reference>
<dbReference type="InterPro" id="IPR039006">
    <property type="entry name" value="RhoGAP_pG2"/>
</dbReference>
<dbReference type="PANTHER" id="PTHR46005:SF4">
    <property type="entry name" value="RHO GTPASE-ACTIVATING PROTEIN 190"/>
    <property type="match status" value="1"/>
</dbReference>